<dbReference type="PROSITE" id="PS50146">
    <property type="entry name" value="DAGK"/>
    <property type="match status" value="1"/>
</dbReference>
<name>A0ABZ1IFM4_9PSEU</name>
<feature type="domain" description="DAGKc" evidence="8">
    <location>
        <begin position="243"/>
        <end position="326"/>
    </location>
</feature>
<evidence type="ECO:0000256" key="2">
    <source>
        <dbReference type="ARBA" id="ARBA00022475"/>
    </source>
</evidence>
<gene>
    <name evidence="9" type="ORF">VSH64_13235</name>
</gene>
<dbReference type="Pfam" id="PF01569">
    <property type="entry name" value="PAP2"/>
    <property type="match status" value="1"/>
</dbReference>
<dbReference type="CDD" id="cd01610">
    <property type="entry name" value="PAP2_like"/>
    <property type="match status" value="1"/>
</dbReference>
<keyword evidence="3" id="KW-0812">Transmembrane</keyword>
<keyword evidence="4" id="KW-0378">Hydrolase</keyword>
<evidence type="ECO:0000256" key="6">
    <source>
        <dbReference type="ARBA" id="ARBA00023136"/>
    </source>
</evidence>
<dbReference type="SMART" id="SM00046">
    <property type="entry name" value="DAGKc"/>
    <property type="match status" value="1"/>
</dbReference>
<evidence type="ECO:0000256" key="7">
    <source>
        <dbReference type="SAM" id="MobiDB-lite"/>
    </source>
</evidence>
<dbReference type="PANTHER" id="PTHR14969:SF62">
    <property type="entry name" value="DECAPRENYLPHOSPHORYL-5-PHOSPHORIBOSE PHOSPHATASE RV3807C-RELATED"/>
    <property type="match status" value="1"/>
</dbReference>
<dbReference type="InterPro" id="IPR016064">
    <property type="entry name" value="NAD/diacylglycerol_kinase_sf"/>
</dbReference>
<evidence type="ECO:0000313" key="9">
    <source>
        <dbReference type="EMBL" id="WSE33067.1"/>
    </source>
</evidence>
<dbReference type="Proteomes" id="UP001330812">
    <property type="component" value="Chromosome"/>
</dbReference>
<evidence type="ECO:0000256" key="5">
    <source>
        <dbReference type="ARBA" id="ARBA00022989"/>
    </source>
</evidence>
<dbReference type="Gene3D" id="1.20.144.10">
    <property type="entry name" value="Phosphatidic acid phosphatase type 2/haloperoxidase"/>
    <property type="match status" value="1"/>
</dbReference>
<evidence type="ECO:0000256" key="4">
    <source>
        <dbReference type="ARBA" id="ARBA00022801"/>
    </source>
</evidence>
<comment type="subcellular location">
    <subcellularLocation>
        <location evidence="1">Cell membrane</location>
        <topology evidence="1">Multi-pass membrane protein</topology>
    </subcellularLocation>
</comment>
<keyword evidence="6" id="KW-0472">Membrane</keyword>
<feature type="compositionally biased region" description="Basic and acidic residues" evidence="7">
    <location>
        <begin position="92"/>
        <end position="101"/>
    </location>
</feature>
<protein>
    <submittedName>
        <fullName evidence="9">Phosphatase PAP2 family protein</fullName>
    </submittedName>
</protein>
<dbReference type="SUPFAM" id="SSF48317">
    <property type="entry name" value="Acid phosphatase/Vanadium-dependent haloperoxidase"/>
    <property type="match status" value="1"/>
</dbReference>
<keyword evidence="10" id="KW-1185">Reference proteome</keyword>
<evidence type="ECO:0000256" key="1">
    <source>
        <dbReference type="ARBA" id="ARBA00004651"/>
    </source>
</evidence>
<dbReference type="SMART" id="SM00014">
    <property type="entry name" value="acidPPc"/>
    <property type="match status" value="1"/>
</dbReference>
<dbReference type="Gene3D" id="2.60.200.40">
    <property type="match status" value="1"/>
</dbReference>
<dbReference type="SUPFAM" id="SSF111331">
    <property type="entry name" value="NAD kinase/diacylglycerol kinase-like"/>
    <property type="match status" value="1"/>
</dbReference>
<feature type="region of interest" description="Disordered" evidence="7">
    <location>
        <begin position="91"/>
        <end position="117"/>
    </location>
</feature>
<reference evidence="9 10" key="1">
    <citation type="journal article" date="2015" name="Int. J. Syst. Evol. Microbiol.">
        <title>Amycolatopsis rhabdoformis sp. nov., an actinomycete isolated from a tropical forest soil.</title>
        <authorList>
            <person name="Souza W.R."/>
            <person name="Silva R.E."/>
            <person name="Goodfellow M."/>
            <person name="Busarakam K."/>
            <person name="Figueiro F.S."/>
            <person name="Ferreira D."/>
            <person name="Rodrigues-Filho E."/>
            <person name="Moraes L.A.B."/>
            <person name="Zucchi T.D."/>
        </authorList>
    </citation>
    <scope>NUCLEOTIDE SEQUENCE [LARGE SCALE GENOMIC DNA]</scope>
    <source>
        <strain evidence="9 10">NCIMB 14900</strain>
    </source>
</reference>
<dbReference type="InterPro" id="IPR017438">
    <property type="entry name" value="ATP-NAD_kinase_N"/>
</dbReference>
<dbReference type="EMBL" id="CP142149">
    <property type="protein sequence ID" value="WSE33067.1"/>
    <property type="molecule type" value="Genomic_DNA"/>
</dbReference>
<dbReference type="Pfam" id="PF00781">
    <property type="entry name" value="DAGK_cat"/>
    <property type="match status" value="1"/>
</dbReference>
<keyword evidence="2" id="KW-1003">Cell membrane</keyword>
<evidence type="ECO:0000313" key="10">
    <source>
        <dbReference type="Proteomes" id="UP001330812"/>
    </source>
</evidence>
<evidence type="ECO:0000256" key="3">
    <source>
        <dbReference type="ARBA" id="ARBA00022692"/>
    </source>
</evidence>
<dbReference type="InterPro" id="IPR036938">
    <property type="entry name" value="PAP2/HPO_sf"/>
</dbReference>
<dbReference type="Gene3D" id="3.40.50.10330">
    <property type="entry name" value="Probable inorganic polyphosphate/atp-NAD kinase, domain 1"/>
    <property type="match status" value="1"/>
</dbReference>
<dbReference type="InterPro" id="IPR000326">
    <property type="entry name" value="PAP2/HPO"/>
</dbReference>
<organism evidence="9 10">
    <name type="scientific">Amycolatopsis rhabdoformis</name>
    <dbReference type="NCBI Taxonomy" id="1448059"/>
    <lineage>
        <taxon>Bacteria</taxon>
        <taxon>Bacillati</taxon>
        <taxon>Actinomycetota</taxon>
        <taxon>Actinomycetes</taxon>
        <taxon>Pseudonocardiales</taxon>
        <taxon>Pseudonocardiaceae</taxon>
        <taxon>Amycolatopsis</taxon>
    </lineage>
</organism>
<dbReference type="InterPro" id="IPR001206">
    <property type="entry name" value="Diacylglycerol_kinase_cat_dom"/>
</dbReference>
<dbReference type="RefSeq" id="WP_326835872.1">
    <property type="nucleotide sequence ID" value="NZ_CP142149.1"/>
</dbReference>
<keyword evidence="5" id="KW-1133">Transmembrane helix</keyword>
<accession>A0ABZ1IFM4</accession>
<dbReference type="PANTHER" id="PTHR14969">
    <property type="entry name" value="SPHINGOSINE-1-PHOSPHATE PHOSPHOHYDROLASE"/>
    <property type="match status" value="1"/>
</dbReference>
<sequence length="503" mass="54355">MFDQLRRPFRKVGRTDRALIRRSAALPRTRADDVLGWLSKSANKSRLWWAVAGLLAVRKGATRRGALRGVVAIAGASAVANLIGKPLFPRRRPAEDEVPEHRRLRKRPTSSSFPSGHSASAAAFATAVAMESPRAGLVVAPLAGAVAYSRVHTGVHWPSDVGTGVVIGVGVAALTRHWWPLHPDTPARTAHTAEAPEMRDGEDMLALVNPHSGVDGRDPTEDVRHAWPKATLLYPDPHQDLREQLAAEIDARGGTVRALGVAGGDGTVAAVASVAAERDLPLALIPAGTLNHFARDVGVRSVADADEATEDGNAVGIDLGEVEVHGAGEPEHRWFVNTASLGGYPEMVRLREKLQQKHPKWPSAALALARVLRRAKPLPIVLNDEPVAVWLIFVGNGTYSPKGFAPSRRPALDTGLLDVRYLRADLPYSRARFLLAMITNSLNASHVYQQLDVPELRVKLLGGNRRVATDGEVGPLGNEFTFRARPSALTIYRNPDARLDRQA</sequence>
<proteinExistence type="predicted"/>
<evidence type="ECO:0000259" key="8">
    <source>
        <dbReference type="PROSITE" id="PS50146"/>
    </source>
</evidence>